<evidence type="ECO:0000256" key="6">
    <source>
        <dbReference type="SAM" id="Phobius"/>
    </source>
</evidence>
<dbReference type="Proteomes" id="UP001143391">
    <property type="component" value="Unassembled WGS sequence"/>
</dbReference>
<dbReference type="Pfam" id="PF02706">
    <property type="entry name" value="Wzz"/>
    <property type="match status" value="1"/>
</dbReference>
<dbReference type="PANTHER" id="PTHR32309">
    <property type="entry name" value="TYROSINE-PROTEIN KINASE"/>
    <property type="match status" value="1"/>
</dbReference>
<gene>
    <name evidence="9" type="ORF">NLU14_01730</name>
</gene>
<keyword evidence="3 6" id="KW-0812">Transmembrane</keyword>
<evidence type="ECO:0000256" key="4">
    <source>
        <dbReference type="ARBA" id="ARBA00022989"/>
    </source>
</evidence>
<dbReference type="InterPro" id="IPR050445">
    <property type="entry name" value="Bact_polysacc_biosynth/exp"/>
</dbReference>
<evidence type="ECO:0000256" key="5">
    <source>
        <dbReference type="ARBA" id="ARBA00023136"/>
    </source>
</evidence>
<feature type="transmembrane region" description="Helical" evidence="6">
    <location>
        <begin position="286"/>
        <end position="310"/>
    </location>
</feature>
<feature type="domain" description="Tyrosine-protein kinase G-rich" evidence="8">
    <location>
        <begin position="243"/>
        <end position="308"/>
    </location>
</feature>
<evidence type="ECO:0000256" key="3">
    <source>
        <dbReference type="ARBA" id="ARBA00022692"/>
    </source>
</evidence>
<sequence>MTRYERVLETPEAGHYPDDEIDLRELFATLWAGKWIVILMTILFAAGGVAYALYKPDIYQANALLAPADGENSGRLGGQLGSLASLAGVNIGEDGSSNTVIAKEVLQSRVFLTDFIRRHELAAPLMATEAWNIRQSEWVYNREIYNPETREWGTDEDGESLEPTNWDLVKKFRESHLSVSENQDNGMVTVSVKSRSPVAAMQWTEWLVKDINEHMRAQDIEDAEASINYLEAKLDETNIAGMQQVFYQLIESETRTVMLANAQQEYVFKTVDPAVVPQEKTEPKRALIAIIATMLGGMLSVFIVFVRAFIRNGKGNNVGRIEQSEIRHPKQDRTTQATSTNTQ</sequence>
<organism evidence="9 10">
    <name type="scientific">Marinobacter iranensis</name>
    <dbReference type="NCBI Taxonomy" id="2962607"/>
    <lineage>
        <taxon>Bacteria</taxon>
        <taxon>Pseudomonadati</taxon>
        <taxon>Pseudomonadota</taxon>
        <taxon>Gammaproteobacteria</taxon>
        <taxon>Pseudomonadales</taxon>
        <taxon>Marinobacteraceae</taxon>
        <taxon>Marinobacter</taxon>
    </lineage>
</organism>
<name>A0ABT5Y5W0_9GAMM</name>
<dbReference type="Pfam" id="PF13807">
    <property type="entry name" value="GNVR"/>
    <property type="match status" value="1"/>
</dbReference>
<comment type="caution">
    <text evidence="9">The sequence shown here is derived from an EMBL/GenBank/DDBJ whole genome shotgun (WGS) entry which is preliminary data.</text>
</comment>
<evidence type="ECO:0000313" key="9">
    <source>
        <dbReference type="EMBL" id="MDF0748947.1"/>
    </source>
</evidence>
<comment type="subcellular location">
    <subcellularLocation>
        <location evidence="1">Cell membrane</location>
        <topology evidence="1">Multi-pass membrane protein</topology>
    </subcellularLocation>
</comment>
<evidence type="ECO:0000259" key="8">
    <source>
        <dbReference type="Pfam" id="PF13807"/>
    </source>
</evidence>
<dbReference type="InterPro" id="IPR032807">
    <property type="entry name" value="GNVR"/>
</dbReference>
<feature type="transmembrane region" description="Helical" evidence="6">
    <location>
        <begin position="35"/>
        <end position="54"/>
    </location>
</feature>
<reference evidence="9" key="1">
    <citation type="submission" date="2022-07" db="EMBL/GenBank/DDBJ databases">
        <title>Marinobacter iranensis a new bacterium isolate from a hipersaline lake in Iran.</title>
        <authorList>
            <person name="Mohammad A.M.A."/>
            <person name="Cristina S.-P."/>
            <person name="Antonio V."/>
        </authorList>
    </citation>
    <scope>NUCLEOTIDE SEQUENCE</scope>
    <source>
        <strain evidence="9">71-i</strain>
    </source>
</reference>
<keyword evidence="10" id="KW-1185">Reference proteome</keyword>
<feature type="domain" description="Polysaccharide chain length determinant N-terminal" evidence="7">
    <location>
        <begin position="19"/>
        <end position="117"/>
    </location>
</feature>
<keyword evidence="5 6" id="KW-0472">Membrane</keyword>
<evidence type="ECO:0000313" key="10">
    <source>
        <dbReference type="Proteomes" id="UP001143391"/>
    </source>
</evidence>
<dbReference type="InterPro" id="IPR003856">
    <property type="entry name" value="LPS_length_determ_N"/>
</dbReference>
<proteinExistence type="predicted"/>
<dbReference type="PANTHER" id="PTHR32309:SF13">
    <property type="entry name" value="FERRIC ENTEROBACTIN TRANSPORT PROTEIN FEPE"/>
    <property type="match status" value="1"/>
</dbReference>
<protein>
    <submittedName>
        <fullName evidence="9">Wzz/FepE/Etk N-terminal domain-containing protein</fullName>
    </submittedName>
</protein>
<keyword evidence="2" id="KW-1003">Cell membrane</keyword>
<keyword evidence="4 6" id="KW-1133">Transmembrane helix</keyword>
<accession>A0ABT5Y5W0</accession>
<evidence type="ECO:0000256" key="2">
    <source>
        <dbReference type="ARBA" id="ARBA00022475"/>
    </source>
</evidence>
<evidence type="ECO:0000256" key="1">
    <source>
        <dbReference type="ARBA" id="ARBA00004651"/>
    </source>
</evidence>
<dbReference type="RefSeq" id="WP_275704426.1">
    <property type="nucleotide sequence ID" value="NZ_JANCMW010000001.1"/>
</dbReference>
<evidence type="ECO:0000259" key="7">
    <source>
        <dbReference type="Pfam" id="PF02706"/>
    </source>
</evidence>
<dbReference type="EMBL" id="JANCMW010000001">
    <property type="protein sequence ID" value="MDF0748947.1"/>
    <property type="molecule type" value="Genomic_DNA"/>
</dbReference>